<dbReference type="SMART" id="SM00327">
    <property type="entry name" value="VWA"/>
    <property type="match status" value="1"/>
</dbReference>
<evidence type="ECO:0000259" key="6">
    <source>
        <dbReference type="PROSITE" id="PS50234"/>
    </source>
</evidence>
<dbReference type="EMBL" id="JAPAAF010000005">
    <property type="protein sequence ID" value="MCW0482239.1"/>
    <property type="molecule type" value="Genomic_DNA"/>
</dbReference>
<dbReference type="InterPro" id="IPR050768">
    <property type="entry name" value="UPF0353/GerABKA_families"/>
</dbReference>
<dbReference type="InterPro" id="IPR033881">
    <property type="entry name" value="vWA_BatA_type"/>
</dbReference>
<dbReference type="InterPro" id="IPR002035">
    <property type="entry name" value="VWF_A"/>
</dbReference>
<dbReference type="InterPro" id="IPR036465">
    <property type="entry name" value="vWFA_dom_sf"/>
</dbReference>
<dbReference type="AlphaFoldDB" id="A0AA42C672"/>
<gene>
    <name evidence="7" type="ORF">N2K84_05815</name>
</gene>
<feature type="transmembrane region" description="Helical" evidence="5">
    <location>
        <begin position="305"/>
        <end position="322"/>
    </location>
</feature>
<proteinExistence type="predicted"/>
<evidence type="ECO:0000256" key="5">
    <source>
        <dbReference type="SAM" id="Phobius"/>
    </source>
</evidence>
<evidence type="ECO:0000313" key="7">
    <source>
        <dbReference type="EMBL" id="MCW0482239.1"/>
    </source>
</evidence>
<feature type="transmembrane region" description="Helical" evidence="5">
    <location>
        <begin position="59"/>
        <end position="76"/>
    </location>
</feature>
<dbReference type="PANTHER" id="PTHR22550:SF5">
    <property type="entry name" value="LEUCINE ZIPPER PROTEIN 4"/>
    <property type="match status" value="1"/>
</dbReference>
<evidence type="ECO:0000256" key="3">
    <source>
        <dbReference type="ARBA" id="ARBA00022989"/>
    </source>
</evidence>
<keyword evidence="4 5" id="KW-0472">Membrane</keyword>
<reference evidence="7" key="1">
    <citation type="submission" date="2022-10" db="EMBL/GenBank/DDBJ databases">
        <title>Gaoshiqiia sediminis gen. nov., sp. nov., isolated from coastal sediment.</title>
        <authorList>
            <person name="Yu W.X."/>
            <person name="Mu D.S."/>
            <person name="Du J.Z."/>
            <person name="Liang Y.Q."/>
        </authorList>
    </citation>
    <scope>NUCLEOTIDE SEQUENCE</scope>
    <source>
        <strain evidence="7">A06</strain>
    </source>
</reference>
<keyword evidence="8" id="KW-1185">Reference proteome</keyword>
<dbReference type="Proteomes" id="UP001163821">
    <property type="component" value="Unassembled WGS sequence"/>
</dbReference>
<dbReference type="PROSITE" id="PS50234">
    <property type="entry name" value="VWFA"/>
    <property type="match status" value="1"/>
</dbReference>
<dbReference type="InterPro" id="IPR024163">
    <property type="entry name" value="Aerotolerance_reg_N"/>
</dbReference>
<name>A0AA42C672_9BACT</name>
<evidence type="ECO:0000256" key="2">
    <source>
        <dbReference type="ARBA" id="ARBA00022692"/>
    </source>
</evidence>
<evidence type="ECO:0000256" key="4">
    <source>
        <dbReference type="ARBA" id="ARBA00023136"/>
    </source>
</evidence>
<comment type="caution">
    <text evidence="7">The sequence shown here is derived from an EMBL/GenBank/DDBJ whole genome shotgun (WGS) entry which is preliminary data.</text>
</comment>
<protein>
    <submittedName>
        <fullName evidence="7">VWA domain-containing protein</fullName>
    </submittedName>
</protein>
<organism evidence="7 8">
    <name type="scientific">Gaoshiqia sediminis</name>
    <dbReference type="NCBI Taxonomy" id="2986998"/>
    <lineage>
        <taxon>Bacteria</taxon>
        <taxon>Pseudomonadati</taxon>
        <taxon>Bacteroidota</taxon>
        <taxon>Bacteroidia</taxon>
        <taxon>Marinilabiliales</taxon>
        <taxon>Prolixibacteraceae</taxon>
        <taxon>Gaoshiqia</taxon>
    </lineage>
</organism>
<evidence type="ECO:0000256" key="1">
    <source>
        <dbReference type="ARBA" id="ARBA00022475"/>
    </source>
</evidence>
<keyword evidence="2 5" id="KW-0812">Transmembrane</keyword>
<dbReference type="Pfam" id="PF07584">
    <property type="entry name" value="BatA"/>
    <property type="match status" value="1"/>
</dbReference>
<feature type="domain" description="VWFA" evidence="6">
    <location>
        <begin position="93"/>
        <end position="285"/>
    </location>
</feature>
<keyword evidence="1" id="KW-1003">Cell membrane</keyword>
<dbReference type="RefSeq" id="WP_282590845.1">
    <property type="nucleotide sequence ID" value="NZ_JAPAAF010000005.1"/>
</dbReference>
<sequence>MMNGIVFKNPEFFYLLLVMVPMLVWYIFQHRKAGASIRYSTTMGFQNIAKSWKHYLRHLPFAMLLAGITLLTTALARPQSSNSWQNVTTEGIDIVIALDISSSMLARDFQPNRLQASKEIATQFIAGRPNDKMGLVVFAGESFTQCPLTTDHAVLINLFKDIESGMIEDGTAIGNGLATAVSRLKESEAISKVIILLTDGENNRGEIAPITAAELAKTYGIRVYSIGVGTIGTAPFPVQTPFGTQIRDVEVKIDEETMQQIADLTGGQYFRATNNEKLKQIYDEIDQLEKSKIEVKEYSRKDEEYRQFALLGALVLMVGLLLKTSLFRNIP</sequence>
<accession>A0AA42C672</accession>
<keyword evidence="3 5" id="KW-1133">Transmembrane helix</keyword>
<dbReference type="SUPFAM" id="SSF53300">
    <property type="entry name" value="vWA-like"/>
    <property type="match status" value="1"/>
</dbReference>
<dbReference type="Pfam" id="PF00092">
    <property type="entry name" value="VWA"/>
    <property type="match status" value="1"/>
</dbReference>
<feature type="transmembrane region" description="Helical" evidence="5">
    <location>
        <begin position="12"/>
        <end position="28"/>
    </location>
</feature>
<evidence type="ECO:0000313" key="8">
    <source>
        <dbReference type="Proteomes" id="UP001163821"/>
    </source>
</evidence>
<dbReference type="PANTHER" id="PTHR22550">
    <property type="entry name" value="SPORE GERMINATION PROTEIN"/>
    <property type="match status" value="1"/>
</dbReference>
<dbReference type="CDD" id="cd01467">
    <property type="entry name" value="vWA_BatA_type"/>
    <property type="match status" value="1"/>
</dbReference>
<dbReference type="Gene3D" id="3.40.50.410">
    <property type="entry name" value="von Willebrand factor, type A domain"/>
    <property type="match status" value="1"/>
</dbReference>